<accession>A0A2H3C3Z7</accession>
<dbReference type="EMBL" id="KZ293423">
    <property type="protein sequence ID" value="PBK71527.1"/>
    <property type="molecule type" value="Genomic_DNA"/>
</dbReference>
<evidence type="ECO:0000313" key="4">
    <source>
        <dbReference type="Proteomes" id="UP000218334"/>
    </source>
</evidence>
<proteinExistence type="predicted"/>
<name>A0A2H3C3Z7_9AGAR</name>
<keyword evidence="2" id="KW-0812">Transmembrane</keyword>
<keyword evidence="2" id="KW-1133">Transmembrane helix</keyword>
<reference evidence="4" key="1">
    <citation type="journal article" date="2017" name="Nat. Ecol. Evol.">
        <title>Genome expansion and lineage-specific genetic innovations in the forest pathogenic fungi Armillaria.</title>
        <authorList>
            <person name="Sipos G."/>
            <person name="Prasanna A.N."/>
            <person name="Walter M.C."/>
            <person name="O'Connor E."/>
            <person name="Balint B."/>
            <person name="Krizsan K."/>
            <person name="Kiss B."/>
            <person name="Hess J."/>
            <person name="Varga T."/>
            <person name="Slot J."/>
            <person name="Riley R."/>
            <person name="Boka B."/>
            <person name="Rigling D."/>
            <person name="Barry K."/>
            <person name="Lee J."/>
            <person name="Mihaltcheva S."/>
            <person name="LaButti K."/>
            <person name="Lipzen A."/>
            <person name="Waldron R."/>
            <person name="Moloney N.M."/>
            <person name="Sperisen C."/>
            <person name="Kredics L."/>
            <person name="Vagvoelgyi C."/>
            <person name="Patrignani A."/>
            <person name="Fitzpatrick D."/>
            <person name="Nagy I."/>
            <person name="Doyle S."/>
            <person name="Anderson J.B."/>
            <person name="Grigoriev I.V."/>
            <person name="Gueldener U."/>
            <person name="Muensterkoetter M."/>
            <person name="Nagy L.G."/>
        </authorList>
    </citation>
    <scope>NUCLEOTIDE SEQUENCE [LARGE SCALE GENOMIC DNA]</scope>
    <source>
        <strain evidence="4">28-4</strain>
    </source>
</reference>
<dbReference type="Proteomes" id="UP000218334">
    <property type="component" value="Unassembled WGS sequence"/>
</dbReference>
<dbReference type="STRING" id="1076256.A0A2H3C3Z7"/>
<organism evidence="3 4">
    <name type="scientific">Armillaria solidipes</name>
    <dbReference type="NCBI Taxonomy" id="1076256"/>
    <lineage>
        <taxon>Eukaryota</taxon>
        <taxon>Fungi</taxon>
        <taxon>Dikarya</taxon>
        <taxon>Basidiomycota</taxon>
        <taxon>Agaricomycotina</taxon>
        <taxon>Agaricomycetes</taxon>
        <taxon>Agaricomycetidae</taxon>
        <taxon>Agaricales</taxon>
        <taxon>Marasmiineae</taxon>
        <taxon>Physalacriaceae</taxon>
        <taxon>Armillaria</taxon>
    </lineage>
</organism>
<feature type="transmembrane region" description="Helical" evidence="2">
    <location>
        <begin position="593"/>
        <end position="613"/>
    </location>
</feature>
<gene>
    <name evidence="3" type="ORF">ARMSODRAFT_778353</name>
</gene>
<sequence>MLTCQNSTLFALIRRIWFSFRQRSTSKLALLYNRTSLYSFCNLLGRLFIFLPPRTKQCISQSLHFLGRGCTNSTTGNLQAETHCDYHCSSSLPAHVVPVLISDEALHKSRSSHDDLAGTTPHSGSLSEAGNSSIVSQHVNVVDTALPSPDTTTTFGESEKSLPEDISNACSVIGELFYPIAPTEFERYHRPDEVEDKHISYDIARLTISFARSETPQPWTSYIHPEGARYFRCEHDLFTVYTDAYLFDPEKLQAVQQFVDQVDEYLTCHDITEVSFDTEKVDLVLDVTLSETKRTICGYYFVYHANRTVFWLDEFESSWRLWPKTNGVTSSDHILQEIQTQYWHHCALFPSPRCASQAVIDELRDIIIHAIGDSIVSPTSTVSYGIEELRGMLQLLPAKSQETNDNSGPGVSRIAYILMKHFAHERFLHFYGEPAARLNRGTSIYDKNKVHKRSFLFHILKCLLFAAPCTHLRKIESMLSDGLLNQVIWREFIDKICKDWSHLTLYSTVLINVDVAVLSIQSVDTGPTSSPLKIVIYLSVLSFLGSIFFALLLLRRNNTRPNISADEAVKIMNSYQDSSCGYDNIAIIYSLPYALLMWGIFFFVAAFAIMCLWDTAPVTLVLSSMAMVALGSLVIFYGWISSTDARRQWLLSIREFLRRLLVK</sequence>
<evidence type="ECO:0000256" key="1">
    <source>
        <dbReference type="SAM" id="MobiDB-lite"/>
    </source>
</evidence>
<protein>
    <recommendedName>
        <fullName evidence="5">WW domain-containing protein</fullName>
    </recommendedName>
</protein>
<feature type="transmembrane region" description="Helical" evidence="2">
    <location>
        <begin position="619"/>
        <end position="640"/>
    </location>
</feature>
<evidence type="ECO:0008006" key="5">
    <source>
        <dbReference type="Google" id="ProtNLM"/>
    </source>
</evidence>
<keyword evidence="2" id="KW-0472">Membrane</keyword>
<evidence type="ECO:0000313" key="3">
    <source>
        <dbReference type="EMBL" id="PBK71527.1"/>
    </source>
</evidence>
<feature type="region of interest" description="Disordered" evidence="1">
    <location>
        <begin position="111"/>
        <end position="130"/>
    </location>
</feature>
<evidence type="ECO:0000256" key="2">
    <source>
        <dbReference type="SAM" id="Phobius"/>
    </source>
</evidence>
<feature type="transmembrane region" description="Helical" evidence="2">
    <location>
        <begin position="534"/>
        <end position="554"/>
    </location>
</feature>
<keyword evidence="4" id="KW-1185">Reference proteome</keyword>
<feature type="compositionally biased region" description="Polar residues" evidence="1">
    <location>
        <begin position="120"/>
        <end position="130"/>
    </location>
</feature>
<dbReference type="AlphaFoldDB" id="A0A2H3C3Z7"/>